<dbReference type="SUPFAM" id="SSF140683">
    <property type="entry name" value="SP0561-like"/>
    <property type="match status" value="1"/>
</dbReference>
<dbReference type="SUPFAM" id="SSF53850">
    <property type="entry name" value="Periplasmic binding protein-like II"/>
    <property type="match status" value="1"/>
</dbReference>
<sequence>MKITGTTPVSRILSEYPDSFEVFLRNGFPYPDGPAMIREIGEDTMLQTVLRVREMNLELFLYDLENAILKAEQERRYVLEDFNPWDHLDFYGNTICPLKFTFKDALEELERDHARKTGTARKCYVEAGKNSNDTCDELWSDPDPERFPAILFTKEFNQYLGRDFRERMADKGYFTTDFYRDIEINPQFANAGLMDPLGQYGVYAVMADVLLVDRNKLGDLPVPRTRKDLLDPRYRDRIVLFGKDRTEISNATFLYIYKEFGMDGIRSLARNVKHALHGAQMSRMAGSANTEGGAVYLVSWFFAKTCVKPNVEIVWPEDGCMTLPMYLLVRKDRLEAVRDIVDYIVGDEFAAACSRAYTPAANAAGGEILPPGAKLAWLGWDYIRSHDLEAVAGACKDVFFAEWERTHREGRMFL</sequence>
<dbReference type="PANTHER" id="PTHR30006">
    <property type="entry name" value="THIAMINE-BINDING PERIPLASMIC PROTEIN-RELATED"/>
    <property type="match status" value="1"/>
</dbReference>
<dbReference type="Gene3D" id="3.40.190.10">
    <property type="entry name" value="Periplasmic binding protein-like II"/>
    <property type="match status" value="2"/>
</dbReference>
<gene>
    <name evidence="2" type="ORF">SAMN05216313_12273</name>
</gene>
<keyword evidence="3" id="KW-1185">Reference proteome</keyword>
<dbReference type="RefSeq" id="WP_092367394.1">
    <property type="nucleotide sequence ID" value="NZ_FOIM01000022.1"/>
</dbReference>
<evidence type="ECO:0000313" key="2">
    <source>
        <dbReference type="EMBL" id="SET98367.1"/>
    </source>
</evidence>
<dbReference type="PANTHER" id="PTHR30006:SF2">
    <property type="entry name" value="ABC TRANSPORTER SUBSTRATE-BINDING PROTEIN"/>
    <property type="match status" value="1"/>
</dbReference>
<keyword evidence="1" id="KW-0732">Signal</keyword>
<dbReference type="Pfam" id="PF13343">
    <property type="entry name" value="SBP_bac_6"/>
    <property type="match status" value="1"/>
</dbReference>
<dbReference type="Gene3D" id="1.10.3910.10">
    <property type="entry name" value="SP0561-like"/>
    <property type="match status" value="1"/>
</dbReference>
<accession>A0A1I0IPJ6</accession>
<dbReference type="AlphaFoldDB" id="A0A1I0IPJ6"/>
<protein>
    <submittedName>
        <fullName evidence="2">ABC-type Fe3+ transport system, substrate-binding protein</fullName>
    </submittedName>
</protein>
<evidence type="ECO:0000313" key="3">
    <source>
        <dbReference type="Proteomes" id="UP000198508"/>
    </source>
</evidence>
<dbReference type="STRING" id="460384.SAMN05216313_12273"/>
<organism evidence="2 3">
    <name type="scientific">Enterocloster lavalensis</name>
    <dbReference type="NCBI Taxonomy" id="460384"/>
    <lineage>
        <taxon>Bacteria</taxon>
        <taxon>Bacillati</taxon>
        <taxon>Bacillota</taxon>
        <taxon>Clostridia</taxon>
        <taxon>Lachnospirales</taxon>
        <taxon>Lachnospiraceae</taxon>
        <taxon>Enterocloster</taxon>
    </lineage>
</organism>
<dbReference type="InterPro" id="IPR038062">
    <property type="entry name" value="ScdA-like_N_sf"/>
</dbReference>
<evidence type="ECO:0000256" key="1">
    <source>
        <dbReference type="ARBA" id="ARBA00022729"/>
    </source>
</evidence>
<name>A0A1I0IPJ6_9FIRM</name>
<reference evidence="3" key="1">
    <citation type="submission" date="2016-10" db="EMBL/GenBank/DDBJ databases">
        <authorList>
            <person name="Varghese N."/>
            <person name="Submissions S."/>
        </authorList>
    </citation>
    <scope>NUCLEOTIDE SEQUENCE [LARGE SCALE GENOMIC DNA]</scope>
    <source>
        <strain evidence="3">NLAE-zl-G277</strain>
    </source>
</reference>
<dbReference type="EMBL" id="FOIM01000022">
    <property type="protein sequence ID" value="SET98367.1"/>
    <property type="molecule type" value="Genomic_DNA"/>
</dbReference>
<proteinExistence type="predicted"/>
<dbReference type="Proteomes" id="UP000198508">
    <property type="component" value="Unassembled WGS sequence"/>
</dbReference>